<dbReference type="AlphaFoldDB" id="A0AAV4DKD8"/>
<gene>
    <name evidence="2" type="ORF">PoB_007098000</name>
</gene>
<feature type="compositionally biased region" description="Polar residues" evidence="1">
    <location>
        <begin position="1"/>
        <end position="25"/>
    </location>
</feature>
<accession>A0AAV4DKD8</accession>
<organism evidence="2 3">
    <name type="scientific">Plakobranchus ocellatus</name>
    <dbReference type="NCBI Taxonomy" id="259542"/>
    <lineage>
        <taxon>Eukaryota</taxon>
        <taxon>Metazoa</taxon>
        <taxon>Spiralia</taxon>
        <taxon>Lophotrochozoa</taxon>
        <taxon>Mollusca</taxon>
        <taxon>Gastropoda</taxon>
        <taxon>Heterobranchia</taxon>
        <taxon>Euthyneura</taxon>
        <taxon>Panpulmonata</taxon>
        <taxon>Sacoglossa</taxon>
        <taxon>Placobranchoidea</taxon>
        <taxon>Plakobranchidae</taxon>
        <taxon>Plakobranchus</taxon>
    </lineage>
</organism>
<keyword evidence="3" id="KW-1185">Reference proteome</keyword>
<feature type="region of interest" description="Disordered" evidence="1">
    <location>
        <begin position="1"/>
        <end position="78"/>
    </location>
</feature>
<dbReference type="Proteomes" id="UP000735302">
    <property type="component" value="Unassembled WGS sequence"/>
</dbReference>
<feature type="compositionally biased region" description="Polar residues" evidence="1">
    <location>
        <begin position="67"/>
        <end position="78"/>
    </location>
</feature>
<comment type="caution">
    <text evidence="2">The sequence shown here is derived from an EMBL/GenBank/DDBJ whole genome shotgun (WGS) entry which is preliminary data.</text>
</comment>
<evidence type="ECO:0000313" key="2">
    <source>
        <dbReference type="EMBL" id="GFO44475.1"/>
    </source>
</evidence>
<evidence type="ECO:0000256" key="1">
    <source>
        <dbReference type="SAM" id="MobiDB-lite"/>
    </source>
</evidence>
<sequence>MMVNNHSMLDSTLCRSTTRSSQDFNPSVRPGRRGEGSNPRQKGPCRSQEGFATHYAADATCKDEKNASTGSAKSWKSL</sequence>
<reference evidence="2 3" key="1">
    <citation type="journal article" date="2021" name="Elife">
        <title>Chloroplast acquisition without the gene transfer in kleptoplastic sea slugs, Plakobranchus ocellatus.</title>
        <authorList>
            <person name="Maeda T."/>
            <person name="Takahashi S."/>
            <person name="Yoshida T."/>
            <person name="Shimamura S."/>
            <person name="Takaki Y."/>
            <person name="Nagai Y."/>
            <person name="Toyoda A."/>
            <person name="Suzuki Y."/>
            <person name="Arimoto A."/>
            <person name="Ishii H."/>
            <person name="Satoh N."/>
            <person name="Nishiyama T."/>
            <person name="Hasebe M."/>
            <person name="Maruyama T."/>
            <person name="Minagawa J."/>
            <person name="Obokata J."/>
            <person name="Shigenobu S."/>
        </authorList>
    </citation>
    <scope>NUCLEOTIDE SEQUENCE [LARGE SCALE GENOMIC DNA]</scope>
</reference>
<protein>
    <submittedName>
        <fullName evidence="2">Uncharacterized protein</fullName>
    </submittedName>
</protein>
<name>A0AAV4DKD8_9GAST</name>
<evidence type="ECO:0000313" key="3">
    <source>
        <dbReference type="Proteomes" id="UP000735302"/>
    </source>
</evidence>
<dbReference type="EMBL" id="BLXT01007956">
    <property type="protein sequence ID" value="GFO44475.1"/>
    <property type="molecule type" value="Genomic_DNA"/>
</dbReference>
<proteinExistence type="predicted"/>